<keyword evidence="6 10" id="KW-0812">Transmembrane</keyword>
<feature type="transmembrane region" description="Helical" evidence="10">
    <location>
        <begin position="128"/>
        <end position="150"/>
    </location>
</feature>
<evidence type="ECO:0000256" key="10">
    <source>
        <dbReference type="RuleBase" id="RU363075"/>
    </source>
</evidence>
<evidence type="ECO:0000256" key="3">
    <source>
        <dbReference type="ARBA" id="ARBA00007063"/>
    </source>
</evidence>
<dbReference type="OrthoDB" id="497541at2759"/>
<dbReference type="Proteomes" id="UP000294933">
    <property type="component" value="Unassembled WGS sequence"/>
</dbReference>
<keyword evidence="5" id="KW-0808">Transferase</keyword>
<organism evidence="12 13">
    <name type="scientific">Rickenella mellea</name>
    <dbReference type="NCBI Taxonomy" id="50990"/>
    <lineage>
        <taxon>Eukaryota</taxon>
        <taxon>Fungi</taxon>
        <taxon>Dikarya</taxon>
        <taxon>Basidiomycota</taxon>
        <taxon>Agaricomycotina</taxon>
        <taxon>Agaricomycetes</taxon>
        <taxon>Hymenochaetales</taxon>
        <taxon>Rickenellaceae</taxon>
        <taxon>Rickenella</taxon>
    </lineage>
</organism>
<dbReference type="VEuPathDB" id="FungiDB:BD410DRAFT_761364"/>
<dbReference type="AlphaFoldDB" id="A0A4Y7QMA3"/>
<dbReference type="STRING" id="50990.A0A4Y7QMA3"/>
<protein>
    <recommendedName>
        <fullName evidence="10">Mannosyltransferase</fullName>
        <ecNumber evidence="10">2.4.1.-</ecNumber>
    </recommendedName>
</protein>
<comment type="subcellular location">
    <subcellularLocation>
        <location evidence="1 10">Endoplasmic reticulum membrane</location>
        <topology evidence="1 10">Multi-pass membrane protein</topology>
    </subcellularLocation>
</comment>
<dbReference type="EC" id="2.4.1.-" evidence="10"/>
<feature type="transmembrane region" description="Helical" evidence="10">
    <location>
        <begin position="162"/>
        <end position="188"/>
    </location>
</feature>
<keyword evidence="13" id="KW-1185">Reference proteome</keyword>
<gene>
    <name evidence="12" type="ORF">BD410DRAFT_761364</name>
</gene>
<dbReference type="PANTHER" id="PTHR22760:SF2">
    <property type="entry name" value="ALPHA-1,2-MANNOSYLTRANSFERASE ALG9"/>
    <property type="match status" value="1"/>
</dbReference>
<dbReference type="EMBL" id="ML170158">
    <property type="protein sequence ID" value="TDL28050.1"/>
    <property type="molecule type" value="Genomic_DNA"/>
</dbReference>
<evidence type="ECO:0000313" key="12">
    <source>
        <dbReference type="EMBL" id="TDL28050.1"/>
    </source>
</evidence>
<dbReference type="InterPro" id="IPR005599">
    <property type="entry name" value="GPI_mannosylTrfase"/>
</dbReference>
<feature type="transmembrane region" description="Helical" evidence="10">
    <location>
        <begin position="364"/>
        <end position="381"/>
    </location>
</feature>
<feature type="region of interest" description="Disordered" evidence="11">
    <location>
        <begin position="1"/>
        <end position="31"/>
    </location>
</feature>
<evidence type="ECO:0000256" key="5">
    <source>
        <dbReference type="ARBA" id="ARBA00022679"/>
    </source>
</evidence>
<feature type="transmembrane region" description="Helical" evidence="10">
    <location>
        <begin position="254"/>
        <end position="276"/>
    </location>
</feature>
<evidence type="ECO:0000313" key="13">
    <source>
        <dbReference type="Proteomes" id="UP000294933"/>
    </source>
</evidence>
<evidence type="ECO:0000256" key="2">
    <source>
        <dbReference type="ARBA" id="ARBA00004922"/>
    </source>
</evidence>
<feature type="transmembrane region" description="Helical" evidence="10">
    <location>
        <begin position="209"/>
        <end position="234"/>
    </location>
</feature>
<sequence>MSSKNAQYLRLRRPEAPKQTQTPTPRHSGILQDQIRRAARPPWCPSLSLAFRMLLLVRFSSAMYSNISDCDEVYNFWEPLHYLARGYGFQTWEVSPAYSIRSWAYILLHYLPATVPVRLLNLEKRQSFFALRIFFAVVSSFCEATLYRTIVEKINFHVGRYFLFSLMFSAGMWISSTAFLPSSFAMYANTLAFSYALQTPSKSNERRTFAATLFFGFGAIVGWPFALSIAIPFVLEELFVYGEDTSQAKFGDWFGYRIGRLVVAGGAAALFFIPVIGLDSLAYGRLTVVPWNIIKYNIFGGSERGPDLYGTEPWHFYISNLVVNFNLLAPLALLSLPALVLTSVVDNKRLGGPTNRDPNSTSPFLLLAIRLSPFYLWFSILSSQAHKEERFMFPAYTILVFNASVSIYLIRGWIETAYIKLTKSPYKASKSSLFKLTTLLLLTASTLFSVSRILALGHYYHAPLQVAYYFEASELPRVLNVTGLLAPPRPMKGLEGEKPRVDLSPLKELNLTLCVGKEWYRFPSHWLVPDGVHVDFVKNDFDGMLPRHFDRSTGSSRLWPREATRREPEGLNDLNKENLSHYVSIDTCHYLIDSDFPKYPISSLLEPRYAVDADRWDRAYCTPFLDSAHSMMITRVLWIPGEFWQRKNSFGEFCLLRRRGLFT</sequence>
<evidence type="ECO:0000256" key="1">
    <source>
        <dbReference type="ARBA" id="ARBA00004477"/>
    </source>
</evidence>
<evidence type="ECO:0000256" key="7">
    <source>
        <dbReference type="ARBA" id="ARBA00022824"/>
    </source>
</evidence>
<reference evidence="12 13" key="1">
    <citation type="submission" date="2018-06" db="EMBL/GenBank/DDBJ databases">
        <title>A transcriptomic atlas of mushroom development highlights an independent origin of complex multicellularity.</title>
        <authorList>
            <consortium name="DOE Joint Genome Institute"/>
            <person name="Krizsan K."/>
            <person name="Almasi E."/>
            <person name="Merenyi Z."/>
            <person name="Sahu N."/>
            <person name="Viragh M."/>
            <person name="Koszo T."/>
            <person name="Mondo S."/>
            <person name="Kiss B."/>
            <person name="Balint B."/>
            <person name="Kues U."/>
            <person name="Barry K."/>
            <person name="Hegedus J.C."/>
            <person name="Henrissat B."/>
            <person name="Johnson J."/>
            <person name="Lipzen A."/>
            <person name="Ohm R."/>
            <person name="Nagy I."/>
            <person name="Pangilinan J."/>
            <person name="Yan J."/>
            <person name="Xiong Y."/>
            <person name="Grigoriev I.V."/>
            <person name="Hibbett D.S."/>
            <person name="Nagy L.G."/>
        </authorList>
    </citation>
    <scope>NUCLEOTIDE SEQUENCE [LARGE SCALE GENOMIC DNA]</scope>
    <source>
        <strain evidence="12 13">SZMC22713</strain>
    </source>
</reference>
<accession>A0A4Y7QMA3</accession>
<comment type="similarity">
    <text evidence="3 10">Belongs to the glycosyltransferase 22 family.</text>
</comment>
<keyword evidence="9 10" id="KW-0472">Membrane</keyword>
<proteinExistence type="inferred from homology"/>
<keyword evidence="4 10" id="KW-0328">Glycosyltransferase</keyword>
<evidence type="ECO:0000256" key="4">
    <source>
        <dbReference type="ARBA" id="ARBA00022676"/>
    </source>
</evidence>
<evidence type="ECO:0000256" key="6">
    <source>
        <dbReference type="ARBA" id="ARBA00022692"/>
    </source>
</evidence>
<comment type="pathway">
    <text evidence="2">Protein modification; protein glycosylation.</text>
</comment>
<dbReference type="Pfam" id="PF03901">
    <property type="entry name" value="Glyco_transf_22"/>
    <property type="match status" value="1"/>
</dbReference>
<dbReference type="GO" id="GO:0006487">
    <property type="term" value="P:protein N-linked glycosylation"/>
    <property type="evidence" value="ECO:0007669"/>
    <property type="project" value="TreeGrafter"/>
</dbReference>
<dbReference type="GO" id="GO:0000026">
    <property type="term" value="F:alpha-1,2-mannosyltransferase activity"/>
    <property type="evidence" value="ECO:0007669"/>
    <property type="project" value="TreeGrafter"/>
</dbReference>
<dbReference type="PANTHER" id="PTHR22760">
    <property type="entry name" value="GLYCOSYLTRANSFERASE"/>
    <property type="match status" value="1"/>
</dbReference>
<dbReference type="UniPathway" id="UPA00378"/>
<evidence type="ECO:0000256" key="11">
    <source>
        <dbReference type="SAM" id="MobiDB-lite"/>
    </source>
</evidence>
<feature type="transmembrane region" description="Helical" evidence="10">
    <location>
        <begin position="434"/>
        <end position="455"/>
    </location>
</feature>
<feature type="transmembrane region" description="Helical" evidence="10">
    <location>
        <begin position="321"/>
        <end position="344"/>
    </location>
</feature>
<evidence type="ECO:0000256" key="9">
    <source>
        <dbReference type="ARBA" id="ARBA00023136"/>
    </source>
</evidence>
<feature type="transmembrane region" description="Helical" evidence="10">
    <location>
        <begin position="393"/>
        <end position="414"/>
    </location>
</feature>
<dbReference type="GO" id="GO:0005789">
    <property type="term" value="C:endoplasmic reticulum membrane"/>
    <property type="evidence" value="ECO:0007669"/>
    <property type="project" value="UniProtKB-SubCell"/>
</dbReference>
<evidence type="ECO:0000256" key="8">
    <source>
        <dbReference type="ARBA" id="ARBA00022989"/>
    </source>
</evidence>
<keyword evidence="7 10" id="KW-0256">Endoplasmic reticulum</keyword>
<name>A0A4Y7QMA3_9AGAM</name>
<keyword evidence="8 10" id="KW-1133">Transmembrane helix</keyword>